<evidence type="ECO:0000313" key="1">
    <source>
        <dbReference type="EMBL" id="MPM95026.1"/>
    </source>
</evidence>
<comment type="caution">
    <text evidence="1">The sequence shown here is derived from an EMBL/GenBank/DDBJ whole genome shotgun (WGS) entry which is preliminary data.</text>
</comment>
<sequence>MYFPDLLKSISPVTSTFLVMSPSSTSIALNSSFIFIGSPILVAIDSGIVKLGLELLVVNLASPHIV</sequence>
<reference evidence="1" key="1">
    <citation type="submission" date="2019-08" db="EMBL/GenBank/DDBJ databases">
        <authorList>
            <person name="Kucharzyk K."/>
            <person name="Murdoch R.W."/>
            <person name="Higgins S."/>
            <person name="Loffler F."/>
        </authorList>
    </citation>
    <scope>NUCLEOTIDE SEQUENCE</scope>
</reference>
<protein>
    <submittedName>
        <fullName evidence="1">Uncharacterized protein</fullName>
    </submittedName>
</protein>
<proteinExistence type="predicted"/>
<dbReference type="EMBL" id="VSSQ01041568">
    <property type="protein sequence ID" value="MPM95026.1"/>
    <property type="molecule type" value="Genomic_DNA"/>
</dbReference>
<organism evidence="1">
    <name type="scientific">bioreactor metagenome</name>
    <dbReference type="NCBI Taxonomy" id="1076179"/>
    <lineage>
        <taxon>unclassified sequences</taxon>
        <taxon>metagenomes</taxon>
        <taxon>ecological metagenomes</taxon>
    </lineage>
</organism>
<dbReference type="AlphaFoldDB" id="A0A645E0C5"/>
<gene>
    <name evidence="1" type="ORF">SDC9_142177</name>
</gene>
<name>A0A645E0C5_9ZZZZ</name>
<accession>A0A645E0C5</accession>